<sequence length="641" mass="74844">MKHRAIVICQRRWMLLCTFFTLCNIALIGKTEAYTKYRCHFPKFLEVPEGWSVQYTDGSHKAIIEKGKLDAKSCVAQCQEFVRYCQEEKENGKYVVSHEEKDDPRAKYLCMQFIKRSNAVMQIRMSPLSSSDDGICNDTRLMMDDWPLLSVHLFHTTEVKCPFEGGYDFDIKLPSGKEVCTSKMLPFRFESYCVEEEGLLLRIRDKTCTDYIGNLKEENRLRCLATWKHGKDTYVIVRETDVVRYWCMRIIYDDNGMISKIYFFLDMICDTKTIFPSSRKYLVFEMYHRVIRSICSDEFETCSNHNMCDSEHRSHCLESCGDCQIKAFSKFRGLQACSFPKIMHGTWVRHVNQGTSKITISNNTVNINTETNWHCIDAGEGNYSRRRVLMKTFDNGCYPRFMCIELHEAAPSVMRYRVGKIVLWPLNISHLLQEHVCNDNLFAHSSPTLPSQRITPLQNLVRSYDKRTVSCNLPPGLGTWIAFRDEKARRGCLLNDIHFVPHHMFLVMENEEGKHIKHAEYFCLASMKFINEYDTIITQTKDQSNEYLCWMIIGNKEFIMLPASLCNRVHAEAVLRRVEKPLARLSLINNSECKRADEEWRQRVIEERNKHDTLQVSKSIATNTRGCLALIVFFMTYLTLH</sequence>
<feature type="domain" description="DUF7042" evidence="2">
    <location>
        <begin position="158"/>
        <end position="281"/>
    </location>
</feature>
<dbReference type="RefSeq" id="XP_029645562.1">
    <property type="nucleotide sequence ID" value="XM_029789702.2"/>
</dbReference>
<organism evidence="4 5">
    <name type="scientific">Octopus sinensis</name>
    <name type="common">East Asian common octopus</name>
    <dbReference type="NCBI Taxonomy" id="2607531"/>
    <lineage>
        <taxon>Eukaryota</taxon>
        <taxon>Metazoa</taxon>
        <taxon>Spiralia</taxon>
        <taxon>Lophotrochozoa</taxon>
        <taxon>Mollusca</taxon>
        <taxon>Cephalopoda</taxon>
        <taxon>Coleoidea</taxon>
        <taxon>Octopodiformes</taxon>
        <taxon>Octopoda</taxon>
        <taxon>Incirrata</taxon>
        <taxon>Octopodidae</taxon>
        <taxon>Octopus</taxon>
    </lineage>
</organism>
<dbReference type="Pfam" id="PF23069">
    <property type="entry name" value="DUF7042"/>
    <property type="match status" value="1"/>
</dbReference>
<proteinExistence type="predicted"/>
<evidence type="ECO:0000313" key="7">
    <source>
        <dbReference type="RefSeq" id="XP_036363979.1"/>
    </source>
</evidence>
<feature type="domain" description="DUF7043" evidence="3">
    <location>
        <begin position="335"/>
        <end position="444"/>
    </location>
</feature>
<feature type="chain" id="PRO_5045019751" evidence="1">
    <location>
        <begin position="34"/>
        <end position="641"/>
    </location>
</feature>
<dbReference type="RefSeq" id="XP_036363968.1">
    <property type="nucleotide sequence ID" value="XM_036508075.1"/>
</dbReference>
<dbReference type="InterPro" id="IPR055471">
    <property type="entry name" value="DUF7043"/>
</dbReference>
<evidence type="ECO:0000256" key="1">
    <source>
        <dbReference type="SAM" id="SignalP"/>
    </source>
</evidence>
<evidence type="ECO:0000313" key="5">
    <source>
        <dbReference type="RefSeq" id="XP_029645562.1"/>
    </source>
</evidence>
<evidence type="ECO:0000313" key="8">
    <source>
        <dbReference type="RefSeq" id="XP_036364028.1"/>
    </source>
</evidence>
<keyword evidence="4" id="KW-1185">Reference proteome</keyword>
<evidence type="ECO:0000259" key="3">
    <source>
        <dbReference type="Pfam" id="PF23070"/>
    </source>
</evidence>
<dbReference type="PANTHER" id="PTHR22255:SF9">
    <property type="entry name" value="LP06548P"/>
    <property type="match status" value="1"/>
</dbReference>
<reference evidence="5 6" key="1">
    <citation type="submission" date="2025-08" db="UniProtKB">
        <authorList>
            <consortium name="RefSeq"/>
        </authorList>
    </citation>
    <scope>IDENTIFICATION</scope>
</reference>
<dbReference type="Proteomes" id="UP000515154">
    <property type="component" value="Linkage group LG1"/>
</dbReference>
<feature type="signal peptide" evidence="1">
    <location>
        <begin position="1"/>
        <end position="33"/>
    </location>
</feature>
<dbReference type="Pfam" id="PF23070">
    <property type="entry name" value="DUF7043"/>
    <property type="match status" value="2"/>
</dbReference>
<dbReference type="PANTHER" id="PTHR22255">
    <property type="entry name" value="LP06548P"/>
    <property type="match status" value="1"/>
</dbReference>
<accession>A0A6P7T5K5</accession>
<evidence type="ECO:0000259" key="2">
    <source>
        <dbReference type="Pfam" id="PF23069"/>
    </source>
</evidence>
<evidence type="ECO:0000313" key="4">
    <source>
        <dbReference type="Proteomes" id="UP000515154"/>
    </source>
</evidence>
<dbReference type="RefSeq" id="XP_036364028.1">
    <property type="nucleotide sequence ID" value="XM_036508135.1"/>
</dbReference>
<evidence type="ECO:0000313" key="6">
    <source>
        <dbReference type="RefSeq" id="XP_036363968.1"/>
    </source>
</evidence>
<gene>
    <name evidence="5 6 7 8" type="primary">LOC115219520</name>
</gene>
<protein>
    <submittedName>
        <fullName evidence="5 6">Uncharacterized protein LOC115219520</fullName>
    </submittedName>
</protein>
<dbReference type="KEGG" id="osn:115219520"/>
<dbReference type="InterPro" id="IPR055470">
    <property type="entry name" value="DUF7042"/>
</dbReference>
<feature type="domain" description="DUF7043" evidence="3">
    <location>
        <begin position="38"/>
        <end position="146"/>
    </location>
</feature>
<name>A0A6P7T5K5_9MOLL</name>
<dbReference type="RefSeq" id="XP_036363979.1">
    <property type="nucleotide sequence ID" value="XM_036508086.1"/>
</dbReference>
<keyword evidence="1" id="KW-0732">Signal</keyword>
<dbReference type="AlphaFoldDB" id="A0A6P7T5K5"/>